<evidence type="ECO:0000256" key="3">
    <source>
        <dbReference type="ARBA" id="ARBA00022723"/>
    </source>
</evidence>
<evidence type="ECO:0000313" key="8">
    <source>
        <dbReference type="EMBL" id="OTA25280.1"/>
    </source>
</evidence>
<dbReference type="InterPro" id="IPR015021">
    <property type="entry name" value="C11orf54_DUF1907"/>
</dbReference>
<dbReference type="Pfam" id="PF08925">
    <property type="entry name" value="DUF1907"/>
    <property type="match status" value="2"/>
</dbReference>
<comment type="subcellular location">
    <subcellularLocation>
        <location evidence="1">Nucleus</location>
    </subcellularLocation>
</comment>
<keyword evidence="6" id="KW-0539">Nucleus</keyword>
<dbReference type="Proteomes" id="UP000194280">
    <property type="component" value="Unassembled WGS sequence"/>
</dbReference>
<reference evidence="8 9" key="1">
    <citation type="submission" date="2017-01" db="EMBL/GenBank/DDBJ databases">
        <title>The recent genome duplication of the halophilic yeast Hortaea werneckii: insights from long-read sequencing.</title>
        <authorList>
            <person name="Sinha S."/>
            <person name="Flibotte S."/>
            <person name="Neira M."/>
            <person name="Lenassi M."/>
            <person name="Gostincar C."/>
            <person name="Stajich J.E."/>
            <person name="Nislow C.E."/>
        </authorList>
    </citation>
    <scope>NUCLEOTIDE SEQUENCE [LARGE SCALE GENOMIC DNA]</scope>
    <source>
        <strain evidence="8 9">EXF-2000</strain>
    </source>
</reference>
<dbReference type="GO" id="GO:0008270">
    <property type="term" value="F:zinc ion binding"/>
    <property type="evidence" value="ECO:0007669"/>
    <property type="project" value="TreeGrafter"/>
</dbReference>
<gene>
    <name evidence="8" type="ORF">BTJ68_11441</name>
</gene>
<dbReference type="AlphaFoldDB" id="A0A1Z5SX21"/>
<dbReference type="PANTHER" id="PTHR13204">
    <property type="entry name" value="PTD012 PROTEIN"/>
    <property type="match status" value="1"/>
</dbReference>
<organism evidence="8 9">
    <name type="scientific">Hortaea werneckii EXF-2000</name>
    <dbReference type="NCBI Taxonomy" id="1157616"/>
    <lineage>
        <taxon>Eukaryota</taxon>
        <taxon>Fungi</taxon>
        <taxon>Dikarya</taxon>
        <taxon>Ascomycota</taxon>
        <taxon>Pezizomycotina</taxon>
        <taxon>Dothideomycetes</taxon>
        <taxon>Dothideomycetidae</taxon>
        <taxon>Mycosphaerellales</taxon>
        <taxon>Teratosphaeriaceae</taxon>
        <taxon>Hortaea</taxon>
    </lineage>
</organism>
<keyword evidence="3" id="KW-0479">Metal-binding</keyword>
<dbReference type="VEuPathDB" id="FungiDB:BTJ68_11441"/>
<dbReference type="GO" id="GO:0016788">
    <property type="term" value="F:hydrolase activity, acting on ester bonds"/>
    <property type="evidence" value="ECO:0007669"/>
    <property type="project" value="TreeGrafter"/>
</dbReference>
<evidence type="ECO:0000256" key="2">
    <source>
        <dbReference type="ARBA" id="ARBA00011245"/>
    </source>
</evidence>
<dbReference type="PANTHER" id="PTHR13204:SF1">
    <property type="entry name" value="ESTER HYDROLASE C11ORF54"/>
    <property type="match status" value="1"/>
</dbReference>
<dbReference type="EMBL" id="MUNK01000209">
    <property type="protein sequence ID" value="OTA25280.1"/>
    <property type="molecule type" value="Genomic_DNA"/>
</dbReference>
<sequence>MPSTTTHPLSPPTLEEICSTIRPALRANYKESTIDIVTCPDLTAPPFHLASQGLSGNESIADIGGQAHLFPRPLKEKQYSLIDCAKSMGMSQQRGLLMGAGAAPWHVIGQNAELAPNVSWEGSMDEEGKVRNQTFVTRVESQGGHVRCERLPSMEFALMMNLYGCEGITGDVLRVTAKGRRGEQGSFTECLRQALHAEYGEERQFSAPMVCLSVLHSADPEKLGLRMEHTHCFSTDKDEGGHYHHEILPDGSDEEEIEYEAYFNTAKLLYRIDMPS</sequence>
<feature type="domain" description="DUF1907" evidence="7">
    <location>
        <begin position="20"/>
        <end position="272"/>
    </location>
</feature>
<evidence type="ECO:0000256" key="6">
    <source>
        <dbReference type="ARBA" id="ARBA00023242"/>
    </source>
</evidence>
<accession>A0A1Z5SX21</accession>
<dbReference type="InParanoid" id="A0A1Z5SX21"/>
<name>A0A1Z5SX21_HORWE</name>
<keyword evidence="4" id="KW-0378">Hydrolase</keyword>
<dbReference type="SMART" id="SM01168">
    <property type="entry name" value="DUF1907"/>
    <property type="match status" value="1"/>
</dbReference>
<evidence type="ECO:0000313" key="9">
    <source>
        <dbReference type="Proteomes" id="UP000194280"/>
    </source>
</evidence>
<evidence type="ECO:0000259" key="7">
    <source>
        <dbReference type="SMART" id="SM01168"/>
    </source>
</evidence>
<keyword evidence="5" id="KW-0862">Zinc</keyword>
<comment type="subunit">
    <text evidence="2">Monomer.</text>
</comment>
<evidence type="ECO:0000256" key="4">
    <source>
        <dbReference type="ARBA" id="ARBA00022801"/>
    </source>
</evidence>
<dbReference type="SUPFAM" id="SSF117856">
    <property type="entry name" value="AF0104/ALDC/Ptd012-like"/>
    <property type="match status" value="1"/>
</dbReference>
<evidence type="ECO:0000256" key="5">
    <source>
        <dbReference type="ARBA" id="ARBA00022833"/>
    </source>
</evidence>
<dbReference type="OrthoDB" id="5119241at2759"/>
<comment type="caution">
    <text evidence="8">The sequence shown here is derived from an EMBL/GenBank/DDBJ whole genome shotgun (WGS) entry which is preliminary data.</text>
</comment>
<proteinExistence type="predicted"/>
<dbReference type="CDD" id="cd17298">
    <property type="entry name" value="DUF1907"/>
    <property type="match status" value="1"/>
</dbReference>
<evidence type="ECO:0000256" key="1">
    <source>
        <dbReference type="ARBA" id="ARBA00004123"/>
    </source>
</evidence>
<keyword evidence="9" id="KW-1185">Reference proteome</keyword>
<dbReference type="GO" id="GO:0005634">
    <property type="term" value="C:nucleus"/>
    <property type="evidence" value="ECO:0007669"/>
    <property type="project" value="UniProtKB-SubCell"/>
</dbReference>
<protein>
    <recommendedName>
        <fullName evidence="7">DUF1907 domain-containing protein</fullName>
    </recommendedName>
</protein>